<gene>
    <name evidence="1" type="ORF">BV25DRAFT_1872745</name>
</gene>
<proteinExistence type="predicted"/>
<comment type="caution">
    <text evidence="1">The sequence shown here is derived from an EMBL/GenBank/DDBJ whole genome shotgun (WGS) entry which is preliminary data.</text>
</comment>
<accession>A0ACB8SIU8</accession>
<name>A0ACB8SIU8_9AGAM</name>
<dbReference type="Proteomes" id="UP000814140">
    <property type="component" value="Unassembled WGS sequence"/>
</dbReference>
<evidence type="ECO:0000313" key="1">
    <source>
        <dbReference type="EMBL" id="KAI0056499.1"/>
    </source>
</evidence>
<dbReference type="EMBL" id="MU277263">
    <property type="protein sequence ID" value="KAI0056499.1"/>
    <property type="molecule type" value="Genomic_DNA"/>
</dbReference>
<organism evidence="1 2">
    <name type="scientific">Artomyces pyxidatus</name>
    <dbReference type="NCBI Taxonomy" id="48021"/>
    <lineage>
        <taxon>Eukaryota</taxon>
        <taxon>Fungi</taxon>
        <taxon>Dikarya</taxon>
        <taxon>Basidiomycota</taxon>
        <taxon>Agaricomycotina</taxon>
        <taxon>Agaricomycetes</taxon>
        <taxon>Russulales</taxon>
        <taxon>Auriscalpiaceae</taxon>
        <taxon>Artomyces</taxon>
    </lineage>
</organism>
<reference evidence="1" key="1">
    <citation type="submission" date="2021-03" db="EMBL/GenBank/DDBJ databases">
        <authorList>
            <consortium name="DOE Joint Genome Institute"/>
            <person name="Ahrendt S."/>
            <person name="Looney B.P."/>
            <person name="Miyauchi S."/>
            <person name="Morin E."/>
            <person name="Drula E."/>
            <person name="Courty P.E."/>
            <person name="Chicoki N."/>
            <person name="Fauchery L."/>
            <person name="Kohler A."/>
            <person name="Kuo A."/>
            <person name="Labutti K."/>
            <person name="Pangilinan J."/>
            <person name="Lipzen A."/>
            <person name="Riley R."/>
            <person name="Andreopoulos W."/>
            <person name="He G."/>
            <person name="Johnson J."/>
            <person name="Barry K.W."/>
            <person name="Grigoriev I.V."/>
            <person name="Nagy L."/>
            <person name="Hibbett D."/>
            <person name="Henrissat B."/>
            <person name="Matheny P.B."/>
            <person name="Labbe J."/>
            <person name="Martin F."/>
        </authorList>
    </citation>
    <scope>NUCLEOTIDE SEQUENCE</scope>
    <source>
        <strain evidence="1">HHB10654</strain>
    </source>
</reference>
<sequence>MPTAFLLGATGYIGGSLLVALRERYPDLAITALVRNAAYVEKIRATGATVLQGSFADIDIITEQSYLSDFVFNTADADDVSVTTAILAGAKRRVDEGKPKNVLIHTSGVAVFLAATGGTYDPNGRVWNDNSEEDIRSITTSMLHGQVDVPIMEAGLAGHVENYIICPGAIVGAGRGPVNNGSNFFKGVVQAMTAMQRAVYVGEGLGHFGFVHLDDVIDLYLRVFERASKGAPSDESPYARYFIASSNPIDWKTITTVVGGTLAQRGKLADGTAHSVSLDDPKSPLAFLATSERLVADRSKALGWNPRKVILEDTVEADVDAVLNPTP</sequence>
<keyword evidence="2" id="KW-1185">Reference proteome</keyword>
<protein>
    <submittedName>
        <fullName evidence="1">NAD-binding protein</fullName>
    </submittedName>
</protein>
<evidence type="ECO:0000313" key="2">
    <source>
        <dbReference type="Proteomes" id="UP000814140"/>
    </source>
</evidence>
<reference evidence="1" key="2">
    <citation type="journal article" date="2022" name="New Phytol.">
        <title>Evolutionary transition to the ectomycorrhizal habit in the genomes of a hyperdiverse lineage of mushroom-forming fungi.</title>
        <authorList>
            <person name="Looney B."/>
            <person name="Miyauchi S."/>
            <person name="Morin E."/>
            <person name="Drula E."/>
            <person name="Courty P.E."/>
            <person name="Kohler A."/>
            <person name="Kuo A."/>
            <person name="LaButti K."/>
            <person name="Pangilinan J."/>
            <person name="Lipzen A."/>
            <person name="Riley R."/>
            <person name="Andreopoulos W."/>
            <person name="He G."/>
            <person name="Johnson J."/>
            <person name="Nolan M."/>
            <person name="Tritt A."/>
            <person name="Barry K.W."/>
            <person name="Grigoriev I.V."/>
            <person name="Nagy L.G."/>
            <person name="Hibbett D."/>
            <person name="Henrissat B."/>
            <person name="Matheny P.B."/>
            <person name="Labbe J."/>
            <person name="Martin F.M."/>
        </authorList>
    </citation>
    <scope>NUCLEOTIDE SEQUENCE</scope>
    <source>
        <strain evidence="1">HHB10654</strain>
    </source>
</reference>